<keyword evidence="4" id="KW-1185">Reference proteome</keyword>
<dbReference type="EMBL" id="OW240915">
    <property type="protein sequence ID" value="CAH2284586.1"/>
    <property type="molecule type" value="Genomic_DNA"/>
</dbReference>
<evidence type="ECO:0000256" key="2">
    <source>
        <dbReference type="SAM" id="MobiDB-lite"/>
    </source>
</evidence>
<gene>
    <name evidence="3" type="ORF">PECUL_23A010028</name>
</gene>
<feature type="coiled-coil region" evidence="1">
    <location>
        <begin position="274"/>
        <end position="301"/>
    </location>
</feature>
<organism evidence="3 4">
    <name type="scientific">Pelobates cultripes</name>
    <name type="common">Western spadefoot toad</name>
    <dbReference type="NCBI Taxonomy" id="61616"/>
    <lineage>
        <taxon>Eukaryota</taxon>
        <taxon>Metazoa</taxon>
        <taxon>Chordata</taxon>
        <taxon>Craniata</taxon>
        <taxon>Vertebrata</taxon>
        <taxon>Euteleostomi</taxon>
        <taxon>Amphibia</taxon>
        <taxon>Batrachia</taxon>
        <taxon>Anura</taxon>
        <taxon>Pelobatoidea</taxon>
        <taxon>Pelobatidae</taxon>
        <taxon>Pelobates</taxon>
    </lineage>
</organism>
<feature type="region of interest" description="Disordered" evidence="2">
    <location>
        <begin position="1"/>
        <end position="95"/>
    </location>
</feature>
<keyword evidence="1" id="KW-0175">Coiled coil</keyword>
<accession>A0AAD1W2X1</accession>
<name>A0AAD1W2X1_PELCU</name>
<proteinExistence type="predicted"/>
<evidence type="ECO:0000256" key="1">
    <source>
        <dbReference type="SAM" id="Coils"/>
    </source>
</evidence>
<dbReference type="AlphaFoldDB" id="A0AAD1W2X1"/>
<evidence type="ECO:0000313" key="4">
    <source>
        <dbReference type="Proteomes" id="UP001295444"/>
    </source>
</evidence>
<feature type="non-terminal residue" evidence="3">
    <location>
        <position position="1"/>
    </location>
</feature>
<evidence type="ECO:0000313" key="3">
    <source>
        <dbReference type="EMBL" id="CAH2284586.1"/>
    </source>
</evidence>
<reference evidence="3" key="1">
    <citation type="submission" date="2022-03" db="EMBL/GenBank/DDBJ databases">
        <authorList>
            <person name="Alioto T."/>
            <person name="Alioto T."/>
            <person name="Gomez Garrido J."/>
        </authorList>
    </citation>
    <scope>NUCLEOTIDE SEQUENCE</scope>
</reference>
<feature type="compositionally biased region" description="Polar residues" evidence="2">
    <location>
        <begin position="11"/>
        <end position="26"/>
    </location>
</feature>
<dbReference type="Proteomes" id="UP001295444">
    <property type="component" value="Chromosome 04"/>
</dbReference>
<feature type="compositionally biased region" description="Polar residues" evidence="2">
    <location>
        <begin position="40"/>
        <end position="53"/>
    </location>
</feature>
<protein>
    <submittedName>
        <fullName evidence="3">Uncharacterized protein</fullName>
    </submittedName>
</protein>
<sequence length="400" mass="45602">RSHLNVPPSMGASSHYSNTFFKGNQKQKPRSYANAVKNPYSVNRSPPISNDSKSNFRRNYFLTPRRHKGESYNPNLISLGKPPQSSTREEEESGATVNIAHDLGARPKHVYMNKRNVTTKPDFLEIAPSRATEEKTFPLFRNMHKKRGTPLEELEDEVDSPAKGLKYAPDRIPNIIDLFKDLNHFVRKLTVIRSFNIREATGREGCPKIFNTPQHKVIFYNLISLLEEQDIPQQNWDALDVVNANISSGLKPPSTYYPQVDKGLFIQMFYDLVLKDLKALCVELQKKKDRVCNNLDKLELLAVKSLKHNNNLIIKGVDKGGGGIVLLNKADYVNEAYNIIGNEEYYKALRCDPTQSIRNELKDLIELAYASGSIDKKEVSSFRPKRTYPFSITSRRCINL</sequence>